<comment type="caution">
    <text evidence="3">The sequence shown here is derived from an EMBL/GenBank/DDBJ whole genome shotgun (WGS) entry which is preliminary data.</text>
</comment>
<dbReference type="Proteomes" id="UP001501126">
    <property type="component" value="Unassembled WGS sequence"/>
</dbReference>
<dbReference type="InterPro" id="IPR026444">
    <property type="entry name" value="Secre_tail"/>
</dbReference>
<protein>
    <recommendedName>
        <fullName evidence="2">Secretion system C-terminal sorting domain-containing protein</fullName>
    </recommendedName>
</protein>
<evidence type="ECO:0000256" key="1">
    <source>
        <dbReference type="ARBA" id="ARBA00022729"/>
    </source>
</evidence>
<dbReference type="SUPFAM" id="SSF51445">
    <property type="entry name" value="(Trans)glycosidases"/>
    <property type="match status" value="1"/>
</dbReference>
<keyword evidence="1" id="KW-0732">Signal</keyword>
<evidence type="ECO:0000313" key="3">
    <source>
        <dbReference type="EMBL" id="GAA0875084.1"/>
    </source>
</evidence>
<evidence type="ECO:0000259" key="2">
    <source>
        <dbReference type="Pfam" id="PF18962"/>
    </source>
</evidence>
<organism evidence="3 4">
    <name type="scientific">Wandonia haliotis</name>
    <dbReference type="NCBI Taxonomy" id="574963"/>
    <lineage>
        <taxon>Bacteria</taxon>
        <taxon>Pseudomonadati</taxon>
        <taxon>Bacteroidota</taxon>
        <taxon>Flavobacteriia</taxon>
        <taxon>Flavobacteriales</taxon>
        <taxon>Crocinitomicaceae</taxon>
        <taxon>Wandonia</taxon>
    </lineage>
</organism>
<sequence>MYDQTSQYPYADIHLRAGKSITIEPGFRAGQFANIPNQGTGSFLADIDPEPVSPFDVAVMNYPNTENILKNARFELGVELPATIQNAINNFLLDQAGAKINPYLSWEIEVTADFYRVANPSDIHTIHGFHYVPYESEELPLPPVGTPTGGPTGAGFLDLLGDWTEQPNDYPFRIRFAPPATGDWVGQIHIKTPGQIISSTPFPFRVIPSTIQPPVTVGANKRYLERGGQSFMPLGNNLKWPRTTCPIDQELAAVMGYNGGSAPSWNNIEQYKAYTPPVRTYRKFREQIDALADGGANTFRMLMAPQSNEIEFEELGNYYRRQHIAYEMDKIVYKAEERDMLINWNMQVHFPYTTGLYWIHYWDWAEDPNDPNEFGNCYQSLPNVNKPIDFFEQAEARKYYKERLRYILARWGYSNNILAFELFSEIDQIGSEAAINWADTTLYTAYCEYSASSENNGVSGCSLNDPKYQINQQTIQDWQTDMINYMHNILGHDKHLYQVSYAGKPGDFDHSYVIPDVDFIDRNVYDATIYHNENNTVSFDFPRLQVKSMSINSGQTNYFDFYGRKPAWYSETGPSSVESKGCDKQIEMVRNQWKMLFSGVSGALDWESDIHQFNNYGVFGKMNTFLTGVNLDQDKWHPGNTSLVLNTSTWNYSSGWNTDMVRNDKRGDLMYLRKGNADEAIGMITNTTYNYYNHGQQPTISCFENEPCSFSWASTPIADANMNQQLISSQDKKGMLRLRGMDATKYRIDYYWSHNPTSIIHTSYGWGPMIQLEYDMEGNNNEYIMLFKASRVWEKSVDRVVEEEREEVQLIHQNLFVYPNPSDGEFRVELNEEVFSENLSVTVTDMLGRIVYKEENIPSNTFDVRITGKDPGVYVVIVMRGEQKWVNKVILE</sequence>
<dbReference type="NCBIfam" id="TIGR04183">
    <property type="entry name" value="Por_Secre_tail"/>
    <property type="match status" value="1"/>
</dbReference>
<keyword evidence="4" id="KW-1185">Reference proteome</keyword>
<evidence type="ECO:0000313" key="4">
    <source>
        <dbReference type="Proteomes" id="UP001501126"/>
    </source>
</evidence>
<proteinExistence type="predicted"/>
<reference evidence="4" key="1">
    <citation type="journal article" date="2019" name="Int. J. Syst. Evol. Microbiol.">
        <title>The Global Catalogue of Microorganisms (GCM) 10K type strain sequencing project: providing services to taxonomists for standard genome sequencing and annotation.</title>
        <authorList>
            <consortium name="The Broad Institute Genomics Platform"/>
            <consortium name="The Broad Institute Genome Sequencing Center for Infectious Disease"/>
            <person name="Wu L."/>
            <person name="Ma J."/>
        </authorList>
    </citation>
    <scope>NUCLEOTIDE SEQUENCE [LARGE SCALE GENOMIC DNA]</scope>
    <source>
        <strain evidence="4">JCM 16083</strain>
    </source>
</reference>
<dbReference type="EMBL" id="BAAAFH010000007">
    <property type="protein sequence ID" value="GAA0875084.1"/>
    <property type="molecule type" value="Genomic_DNA"/>
</dbReference>
<dbReference type="Gene3D" id="3.20.20.80">
    <property type="entry name" value="Glycosidases"/>
    <property type="match status" value="1"/>
</dbReference>
<dbReference type="Pfam" id="PF18962">
    <property type="entry name" value="Por_Secre_tail"/>
    <property type="match status" value="1"/>
</dbReference>
<accession>A0ABP3Y2Z5</accession>
<gene>
    <name evidence="3" type="ORF">GCM10009118_14920</name>
</gene>
<dbReference type="InterPro" id="IPR017853">
    <property type="entry name" value="GH"/>
</dbReference>
<feature type="domain" description="Secretion system C-terminal sorting" evidence="2">
    <location>
        <begin position="817"/>
        <end position="890"/>
    </location>
</feature>
<name>A0ABP3Y2Z5_9FLAO</name>